<feature type="chain" id="PRO_5003669487" evidence="9">
    <location>
        <begin position="23"/>
        <end position="1010"/>
    </location>
</feature>
<evidence type="ECO:0000259" key="10">
    <source>
        <dbReference type="Pfam" id="PF00924"/>
    </source>
</evidence>
<evidence type="ECO:0000256" key="4">
    <source>
        <dbReference type="ARBA" id="ARBA00022692"/>
    </source>
</evidence>
<dbReference type="SUPFAM" id="SSF82689">
    <property type="entry name" value="Mechanosensitive channel protein MscS (YggB), C-terminal domain"/>
    <property type="match status" value="1"/>
</dbReference>
<dbReference type="Gene3D" id="1.10.287.1260">
    <property type="match status" value="1"/>
</dbReference>
<dbReference type="GO" id="GO:0008381">
    <property type="term" value="F:mechanosensitive monoatomic ion channel activity"/>
    <property type="evidence" value="ECO:0007669"/>
    <property type="project" value="UniProtKB-ARBA"/>
</dbReference>
<dbReference type="InterPro" id="IPR010920">
    <property type="entry name" value="LSM_dom_sf"/>
</dbReference>
<dbReference type="GO" id="GO:0005886">
    <property type="term" value="C:plasma membrane"/>
    <property type="evidence" value="ECO:0007669"/>
    <property type="project" value="UniProtKB-SubCell"/>
</dbReference>
<keyword evidence="7" id="KW-0175">Coiled coil</keyword>
<dbReference type="InterPro" id="IPR049142">
    <property type="entry name" value="MS_channel_1st"/>
</dbReference>
<keyword evidence="14" id="KW-1185">Reference proteome</keyword>
<feature type="transmembrane region" description="Helical" evidence="8">
    <location>
        <begin position="432"/>
        <end position="453"/>
    </location>
</feature>
<evidence type="ECO:0000256" key="8">
    <source>
        <dbReference type="SAM" id="Phobius"/>
    </source>
</evidence>
<evidence type="ECO:0000256" key="1">
    <source>
        <dbReference type="ARBA" id="ARBA00004651"/>
    </source>
</evidence>
<dbReference type="InterPro" id="IPR006686">
    <property type="entry name" value="MscS_channel_CS"/>
</dbReference>
<gene>
    <name evidence="13" type="ORF">BegalDRAFT_1431</name>
</gene>
<feature type="transmembrane region" description="Helical" evidence="8">
    <location>
        <begin position="574"/>
        <end position="596"/>
    </location>
</feature>
<dbReference type="STRING" id="395493.BegalDRAFT_1431"/>
<dbReference type="InterPro" id="IPR006685">
    <property type="entry name" value="MscS_channel_2nd"/>
</dbReference>
<keyword evidence="4 8" id="KW-0812">Transmembrane</keyword>
<dbReference type="Pfam" id="PF00924">
    <property type="entry name" value="MS_channel_2nd"/>
    <property type="match status" value="1"/>
</dbReference>
<feature type="coiled-coil region" evidence="7">
    <location>
        <begin position="41"/>
        <end position="137"/>
    </location>
</feature>
<dbReference type="Gene3D" id="3.30.70.100">
    <property type="match status" value="1"/>
</dbReference>
<evidence type="ECO:0000256" key="2">
    <source>
        <dbReference type="ARBA" id="ARBA00008017"/>
    </source>
</evidence>
<name>I3CFD0_9GAMM</name>
<proteinExistence type="inferred from homology"/>
<keyword evidence="5 8" id="KW-1133">Transmembrane helix</keyword>
<dbReference type="InterPro" id="IPR011066">
    <property type="entry name" value="MscS_channel_C_sf"/>
</dbReference>
<comment type="subcellular location">
    <subcellularLocation>
        <location evidence="1">Cell membrane</location>
        <topology evidence="1">Multi-pass membrane protein</topology>
    </subcellularLocation>
</comment>
<accession>I3CFD0</accession>
<feature type="transmembrane region" description="Helical" evidence="8">
    <location>
        <begin position="616"/>
        <end position="641"/>
    </location>
</feature>
<feature type="domain" description="Mechanosensitive ion channel transmembrane helices 2/3" evidence="12">
    <location>
        <begin position="793"/>
        <end position="830"/>
    </location>
</feature>
<dbReference type="RefSeq" id="WP_002685155.1">
    <property type="nucleotide sequence ID" value="NZ_JH600070.1"/>
</dbReference>
<keyword evidence="9" id="KW-0732">Signal</keyword>
<keyword evidence="6 8" id="KW-0472">Membrane</keyword>
<feature type="transmembrane region" description="Helical" evidence="8">
    <location>
        <begin position="787"/>
        <end position="808"/>
    </location>
</feature>
<dbReference type="InterPro" id="IPR011014">
    <property type="entry name" value="MscS_channel_TM-2"/>
</dbReference>
<evidence type="ECO:0000313" key="13">
    <source>
        <dbReference type="EMBL" id="EIJ42323.1"/>
    </source>
</evidence>
<comment type="similarity">
    <text evidence="2">Belongs to the MscS (TC 1.A.23) family.</text>
</comment>
<keyword evidence="3" id="KW-1003">Cell membrane</keyword>
<dbReference type="SUPFAM" id="SSF82861">
    <property type="entry name" value="Mechanosensitive channel protein MscS (YggB), transmembrane region"/>
    <property type="match status" value="1"/>
</dbReference>
<feature type="transmembrane region" description="Helical" evidence="8">
    <location>
        <begin position="696"/>
        <end position="715"/>
    </location>
</feature>
<feature type="transmembrane region" description="Helical" evidence="8">
    <location>
        <begin position="484"/>
        <end position="501"/>
    </location>
</feature>
<reference evidence="13 14" key="1">
    <citation type="submission" date="2011-11" db="EMBL/GenBank/DDBJ databases">
        <title>Improved High-Quality Draft sequence of Beggiatoa alba B18lD.</title>
        <authorList>
            <consortium name="US DOE Joint Genome Institute"/>
            <person name="Lucas S."/>
            <person name="Han J."/>
            <person name="Lapidus A."/>
            <person name="Cheng J.-F."/>
            <person name="Goodwin L."/>
            <person name="Pitluck S."/>
            <person name="Peters L."/>
            <person name="Mikhailova N."/>
            <person name="Held B."/>
            <person name="Detter J.C."/>
            <person name="Han C."/>
            <person name="Tapia R."/>
            <person name="Land M."/>
            <person name="Hauser L."/>
            <person name="Kyrpides N."/>
            <person name="Ivanova N."/>
            <person name="Pagani I."/>
            <person name="Samuel K."/>
            <person name="Teske A."/>
            <person name="Mueller J."/>
            <person name="Woyke T."/>
        </authorList>
    </citation>
    <scope>NUCLEOTIDE SEQUENCE [LARGE SCALE GENOMIC DNA]</scope>
    <source>
        <strain evidence="13 14">B18LD</strain>
    </source>
</reference>
<dbReference type="InterPro" id="IPR052702">
    <property type="entry name" value="MscS-like_channel"/>
</dbReference>
<dbReference type="Pfam" id="PF21082">
    <property type="entry name" value="MS_channel_3rd"/>
    <property type="match status" value="1"/>
</dbReference>
<dbReference type="Pfam" id="PF21088">
    <property type="entry name" value="MS_channel_1st"/>
    <property type="match status" value="1"/>
</dbReference>
<feature type="transmembrane region" description="Helical" evidence="8">
    <location>
        <begin position="507"/>
        <end position="530"/>
    </location>
</feature>
<evidence type="ECO:0000313" key="14">
    <source>
        <dbReference type="Proteomes" id="UP000005744"/>
    </source>
</evidence>
<evidence type="ECO:0000256" key="6">
    <source>
        <dbReference type="ARBA" id="ARBA00023136"/>
    </source>
</evidence>
<dbReference type="EMBL" id="JH600070">
    <property type="protein sequence ID" value="EIJ42323.1"/>
    <property type="molecule type" value="Genomic_DNA"/>
</dbReference>
<feature type="domain" description="Mechanosensitive ion channel MscS C-terminal" evidence="11">
    <location>
        <begin position="907"/>
        <end position="990"/>
    </location>
</feature>
<dbReference type="SUPFAM" id="SSF50182">
    <property type="entry name" value="Sm-like ribonucleoproteins"/>
    <property type="match status" value="1"/>
</dbReference>
<feature type="transmembrane region" description="Helical" evidence="8">
    <location>
        <begin position="814"/>
        <end position="844"/>
    </location>
</feature>
<organism evidence="13 14">
    <name type="scientific">Beggiatoa alba B18LD</name>
    <dbReference type="NCBI Taxonomy" id="395493"/>
    <lineage>
        <taxon>Bacteria</taxon>
        <taxon>Pseudomonadati</taxon>
        <taxon>Pseudomonadota</taxon>
        <taxon>Gammaproteobacteria</taxon>
        <taxon>Thiotrichales</taxon>
        <taxon>Thiotrichaceae</taxon>
        <taxon>Beggiatoa</taxon>
    </lineage>
</organism>
<sequence length="1010" mass="115851">MMLYIRLCLFIGIWLFNAHCLADTNETPTTTPTPTPAYLPEQALEERKQALQTEIDALQAIRQQLQTQQNEWNTIKDHIATRIISDQEKQDAELAQQEAKLLLDKYNIAVQTLSDNLNKRETEQKNQQAKLDALYQQSVDTEGRAVKSQHIAELTDNLAIQAEIVQITKAQLETAQQHAAVAEQLADLNTQRFLAINNRYNAQSQQQLASQIEQHQQGYISQANDIQKQLNSLQDGGKSWQREFLNGRLQTIDEQSQQAVRRLRLEQIRVSLKYWTELTQDSPINYKEVASINSIHNELNNLQHQLQQKISVFQQQQTLLQKRGEELTGQEKQLYQQTIKLLKQIESHLQADLALLPPLLTQITETSDKLEKFYTQQVKTTLLKRRVLPNSLNEWERLANDFTEIPSVFWQQLELTLLNFKHTAESIPQTRWSMIGLGVAIWLILFITLRHYLTYLFLRLEAMAEHSFAVDGFLTLLRLLDKNAYSIAFTGLFALFIWFAQPNLTSILFAFILIFPWIIVKVPLNLAWLVLSEKDEILPKYQRLYRNLRWVIMVTGLFIVITALAHLIEIKEGATIWIDTLFMIFLSIIVIPVMMIRRQILLFLKDKMTLKTHWLLILRFVSLVIPLTILTVSFLAIIGYINLGWYVAKTLSILGLVLTGWLIVQGVLADIIYLWKNYALKYSQNGLLWTQDIIPLFHRLLGIALAVVALANFFWLNGWLNDVAMQEGLQHFANYSFYLFGIPINIKNLILAGVTLWFVFWFGGWIRRVTYRWIYINIIDLGVRNSLSVFTQYVILLIGLLIGLQLMGIDLTTFAVFAGALGVGVGLGLQNIANNFFSGILLLIERPLRTGDIVNIGGNFEGTVTKLGIRSITIKTWDKQDVIVPNSRLIAEAFINWTHSDHLLRLTLYVGISYENDPHQAKNLILEQIRSIPSILTEPAPTVTLWEFADSAVTFRIDIHINLQTSSTLTTRDALLFAIWDGFKTTGITIPYPQHDVYIKASPDLANIKL</sequence>
<evidence type="ECO:0000256" key="3">
    <source>
        <dbReference type="ARBA" id="ARBA00022475"/>
    </source>
</evidence>
<dbReference type="AlphaFoldDB" id="I3CFD0"/>
<dbReference type="HOGENOM" id="CLU_292352_0_0_6"/>
<feature type="transmembrane region" description="Helical" evidence="8">
    <location>
        <begin position="653"/>
        <end position="675"/>
    </location>
</feature>
<dbReference type="InterPro" id="IPR049278">
    <property type="entry name" value="MS_channel_C"/>
</dbReference>
<dbReference type="InterPro" id="IPR023408">
    <property type="entry name" value="MscS_beta-dom_sf"/>
</dbReference>
<feature type="transmembrane region" description="Helical" evidence="8">
    <location>
        <begin position="550"/>
        <end position="568"/>
    </location>
</feature>
<dbReference type="PANTHER" id="PTHR30347">
    <property type="entry name" value="POTASSIUM CHANNEL RELATED"/>
    <property type="match status" value="1"/>
</dbReference>
<dbReference type="Proteomes" id="UP000005744">
    <property type="component" value="Unassembled WGS sequence"/>
</dbReference>
<evidence type="ECO:0000259" key="12">
    <source>
        <dbReference type="Pfam" id="PF21088"/>
    </source>
</evidence>
<evidence type="ECO:0000256" key="5">
    <source>
        <dbReference type="ARBA" id="ARBA00022989"/>
    </source>
</evidence>
<protein>
    <submittedName>
        <fullName evidence="13">Small-conductance mechanosensitive channel</fullName>
    </submittedName>
</protein>
<feature type="signal peptide" evidence="9">
    <location>
        <begin position="1"/>
        <end position="22"/>
    </location>
</feature>
<feature type="domain" description="Mechanosensitive ion channel MscS" evidence="10">
    <location>
        <begin position="831"/>
        <end position="899"/>
    </location>
</feature>
<dbReference type="PROSITE" id="PS01246">
    <property type="entry name" value="UPF0003"/>
    <property type="match status" value="1"/>
</dbReference>
<dbReference type="OrthoDB" id="9799209at2"/>
<evidence type="ECO:0000256" key="7">
    <source>
        <dbReference type="SAM" id="Coils"/>
    </source>
</evidence>
<feature type="transmembrane region" description="Helical" evidence="8">
    <location>
        <begin position="735"/>
        <end position="766"/>
    </location>
</feature>
<dbReference type="Gene3D" id="2.30.30.60">
    <property type="match status" value="1"/>
</dbReference>
<dbReference type="eggNOG" id="COG3264">
    <property type="taxonomic scope" value="Bacteria"/>
</dbReference>
<dbReference type="PANTHER" id="PTHR30347:SF1">
    <property type="entry name" value="MECHANOSENSITIVE CHANNEL MSCK"/>
    <property type="match status" value="1"/>
</dbReference>
<evidence type="ECO:0000256" key="9">
    <source>
        <dbReference type="SAM" id="SignalP"/>
    </source>
</evidence>
<evidence type="ECO:0000259" key="11">
    <source>
        <dbReference type="Pfam" id="PF21082"/>
    </source>
</evidence>